<name>A0A9W8AS67_9FUNG</name>
<evidence type="ECO:0000313" key="3">
    <source>
        <dbReference type="EMBL" id="KAJ1967118.1"/>
    </source>
</evidence>
<feature type="compositionally biased region" description="Low complexity" evidence="1">
    <location>
        <begin position="81"/>
        <end position="96"/>
    </location>
</feature>
<evidence type="ECO:0000259" key="2">
    <source>
        <dbReference type="Pfam" id="PF06221"/>
    </source>
</evidence>
<dbReference type="GO" id="GO:0180022">
    <property type="term" value="C:RQC-trigger complex"/>
    <property type="evidence" value="ECO:0007669"/>
    <property type="project" value="InterPro"/>
</dbReference>
<accession>A0A9W8AS67</accession>
<dbReference type="GO" id="GO:0005634">
    <property type="term" value="C:nucleus"/>
    <property type="evidence" value="ECO:0007669"/>
    <property type="project" value="InterPro"/>
</dbReference>
<keyword evidence="4" id="KW-1185">Reference proteome</keyword>
<dbReference type="EMBL" id="JANBPY010000391">
    <property type="protein sequence ID" value="KAJ1967118.1"/>
    <property type="molecule type" value="Genomic_DNA"/>
</dbReference>
<comment type="caution">
    <text evidence="3">The sequence shown here is derived from an EMBL/GenBank/DDBJ whole genome shotgun (WGS) entry which is preliminary data.</text>
</comment>
<feature type="region of interest" description="Disordered" evidence="1">
    <location>
        <begin position="62"/>
        <end position="161"/>
    </location>
</feature>
<dbReference type="AlphaFoldDB" id="A0A9W8AS67"/>
<dbReference type="InterPro" id="IPR039128">
    <property type="entry name" value="TRIP4-like"/>
</dbReference>
<dbReference type="Proteomes" id="UP001150925">
    <property type="component" value="Unassembled WGS sequence"/>
</dbReference>
<dbReference type="OrthoDB" id="338816at2759"/>
<feature type="compositionally biased region" description="Polar residues" evidence="1">
    <location>
        <begin position="148"/>
        <end position="161"/>
    </location>
</feature>
<feature type="compositionally biased region" description="Low complexity" evidence="1">
    <location>
        <begin position="103"/>
        <end position="118"/>
    </location>
</feature>
<sequence>MSKNDSVANWAGDELSQRLQLPTVEARQLATYLLSLSSPEEMIQQTLDMLGSTNEAITFAQRLVERAKHQKATSSSRQPHPTGSSSSAPSAETSGEFPELERSQTPSSIPSWSSTIPIVRKKPKKSKSKRPTTTPSSSNHTGEPPRSTKAQKSKQAPTTNQPDRLECWCEATRHDLLSNCVNCGRIICQREGPGPCLTCGVNITSKDQQLRCQNQPSTTPNLTDAKGKAGQAVASAAEERKNRLLEYDRTSAQRTQVIDQVSSFQVPDSSEVQWMTPQEKILAEHQQELRRRQEAKLEELQRRGVRMMSLDLEQGQVTQRQLNVDDLTAEPLGGDDESEVLPPALDKHLPQLNRVESTTGTGYYAVNPRLRDQATPRYVGKGKAAAKVRPKAESTGDSFAQQRVASLYRILDS</sequence>
<dbReference type="GO" id="GO:0045893">
    <property type="term" value="P:positive regulation of DNA-templated transcription"/>
    <property type="evidence" value="ECO:0007669"/>
    <property type="project" value="TreeGrafter"/>
</dbReference>
<evidence type="ECO:0000256" key="1">
    <source>
        <dbReference type="SAM" id="MobiDB-lite"/>
    </source>
</evidence>
<dbReference type="InterPro" id="IPR009349">
    <property type="entry name" value="TRIP4/RQT4_C2HC5_Znf"/>
</dbReference>
<dbReference type="GO" id="GO:0008270">
    <property type="term" value="F:zinc ion binding"/>
    <property type="evidence" value="ECO:0007669"/>
    <property type="project" value="InterPro"/>
</dbReference>
<proteinExistence type="predicted"/>
<dbReference type="PANTHER" id="PTHR12963">
    <property type="entry name" value="THYROID RECEPTOR INTERACTING PROTEIN RELATED"/>
    <property type="match status" value="1"/>
</dbReference>
<dbReference type="PANTHER" id="PTHR12963:SF4">
    <property type="entry name" value="ACTIVATING SIGNAL COINTEGRATOR 1"/>
    <property type="match status" value="1"/>
</dbReference>
<protein>
    <recommendedName>
        <fullName evidence="2">TRIP4/RQT4 C2HC5-type zinc finger domain-containing protein</fullName>
    </recommendedName>
</protein>
<feature type="compositionally biased region" description="Basic residues" evidence="1">
    <location>
        <begin position="119"/>
        <end position="130"/>
    </location>
</feature>
<gene>
    <name evidence="3" type="ORF">IWQ62_002052</name>
</gene>
<reference evidence="3" key="1">
    <citation type="submission" date="2022-07" db="EMBL/GenBank/DDBJ databases">
        <title>Phylogenomic reconstructions and comparative analyses of Kickxellomycotina fungi.</title>
        <authorList>
            <person name="Reynolds N.K."/>
            <person name="Stajich J.E."/>
            <person name="Barry K."/>
            <person name="Grigoriev I.V."/>
            <person name="Crous P."/>
            <person name="Smith M.E."/>
        </authorList>
    </citation>
    <scope>NUCLEOTIDE SEQUENCE</scope>
    <source>
        <strain evidence="3">RSA 1196</strain>
    </source>
</reference>
<organism evidence="3 4">
    <name type="scientific">Dispira parvispora</name>
    <dbReference type="NCBI Taxonomy" id="1520584"/>
    <lineage>
        <taxon>Eukaryota</taxon>
        <taxon>Fungi</taxon>
        <taxon>Fungi incertae sedis</taxon>
        <taxon>Zoopagomycota</taxon>
        <taxon>Kickxellomycotina</taxon>
        <taxon>Dimargaritomycetes</taxon>
        <taxon>Dimargaritales</taxon>
        <taxon>Dimargaritaceae</taxon>
        <taxon>Dispira</taxon>
    </lineage>
</organism>
<feature type="domain" description="TRIP4/RQT4 C2HC5-type zinc finger" evidence="2">
    <location>
        <begin position="166"/>
        <end position="209"/>
    </location>
</feature>
<dbReference type="GO" id="GO:0072344">
    <property type="term" value="P:rescue of stalled ribosome"/>
    <property type="evidence" value="ECO:0007669"/>
    <property type="project" value="InterPro"/>
</dbReference>
<evidence type="ECO:0000313" key="4">
    <source>
        <dbReference type="Proteomes" id="UP001150925"/>
    </source>
</evidence>
<dbReference type="Pfam" id="PF06221">
    <property type="entry name" value="zf-C2HC5"/>
    <property type="match status" value="1"/>
</dbReference>